<evidence type="ECO:0000256" key="2">
    <source>
        <dbReference type="SAM" id="Phobius"/>
    </source>
</evidence>
<dbReference type="AlphaFoldDB" id="A0A8K0UPH5"/>
<dbReference type="EMBL" id="JAEVFJ010000013">
    <property type="protein sequence ID" value="KAH8101112.1"/>
    <property type="molecule type" value="Genomic_DNA"/>
</dbReference>
<dbReference type="OrthoDB" id="3038990at2759"/>
<proteinExistence type="predicted"/>
<organism evidence="3 4">
    <name type="scientific">Cristinia sonorae</name>
    <dbReference type="NCBI Taxonomy" id="1940300"/>
    <lineage>
        <taxon>Eukaryota</taxon>
        <taxon>Fungi</taxon>
        <taxon>Dikarya</taxon>
        <taxon>Basidiomycota</taxon>
        <taxon>Agaricomycotina</taxon>
        <taxon>Agaricomycetes</taxon>
        <taxon>Agaricomycetidae</taxon>
        <taxon>Agaricales</taxon>
        <taxon>Pleurotineae</taxon>
        <taxon>Stephanosporaceae</taxon>
        <taxon>Cristinia</taxon>
    </lineage>
</organism>
<keyword evidence="2" id="KW-1133">Transmembrane helix</keyword>
<evidence type="ECO:0000313" key="3">
    <source>
        <dbReference type="EMBL" id="KAH8101112.1"/>
    </source>
</evidence>
<keyword evidence="2" id="KW-0472">Membrane</keyword>
<evidence type="ECO:0000256" key="1">
    <source>
        <dbReference type="SAM" id="MobiDB-lite"/>
    </source>
</evidence>
<protein>
    <submittedName>
        <fullName evidence="3">Uncharacterized protein</fullName>
    </submittedName>
</protein>
<reference evidence="3" key="1">
    <citation type="journal article" date="2021" name="New Phytol.">
        <title>Evolutionary innovations through gain and loss of genes in the ectomycorrhizal Boletales.</title>
        <authorList>
            <person name="Wu G."/>
            <person name="Miyauchi S."/>
            <person name="Morin E."/>
            <person name="Kuo A."/>
            <person name="Drula E."/>
            <person name="Varga T."/>
            <person name="Kohler A."/>
            <person name="Feng B."/>
            <person name="Cao Y."/>
            <person name="Lipzen A."/>
            <person name="Daum C."/>
            <person name="Hundley H."/>
            <person name="Pangilinan J."/>
            <person name="Johnson J."/>
            <person name="Barry K."/>
            <person name="LaButti K."/>
            <person name="Ng V."/>
            <person name="Ahrendt S."/>
            <person name="Min B."/>
            <person name="Choi I.G."/>
            <person name="Park H."/>
            <person name="Plett J.M."/>
            <person name="Magnuson J."/>
            <person name="Spatafora J.W."/>
            <person name="Nagy L.G."/>
            <person name="Henrissat B."/>
            <person name="Grigoriev I.V."/>
            <person name="Yang Z.L."/>
            <person name="Xu J."/>
            <person name="Martin F.M."/>
        </authorList>
    </citation>
    <scope>NUCLEOTIDE SEQUENCE</scope>
    <source>
        <strain evidence="3">KKN 215</strain>
    </source>
</reference>
<feature type="transmembrane region" description="Helical" evidence="2">
    <location>
        <begin position="77"/>
        <end position="99"/>
    </location>
</feature>
<gene>
    <name evidence="3" type="ORF">BXZ70DRAFT_1007509</name>
</gene>
<comment type="caution">
    <text evidence="3">The sequence shown here is derived from an EMBL/GenBank/DDBJ whole genome shotgun (WGS) entry which is preliminary data.</text>
</comment>
<accession>A0A8K0UPH5</accession>
<feature type="transmembrane region" description="Helical" evidence="2">
    <location>
        <begin position="111"/>
        <end position="131"/>
    </location>
</feature>
<feature type="region of interest" description="Disordered" evidence="1">
    <location>
        <begin position="291"/>
        <end position="363"/>
    </location>
</feature>
<sequence length="363" mass="39371">MSSPQLPNPETVLAWLPPETATHLQNSRYISTIVVGAWGWDVLTALHEEYTIFRPKVRFPDVCYMIARVGFQCNCQAAVVAIGIFGCLSISSNCLLFLFRIYALFPQRYPVLCAFTLCWLGVLGSSVPAPLSLTGVHIGTTSYCIFGRVQKFGGAGEVAAAINDTLVFLAVATRLSSNLPAATWRARLRLFFSGQGLGTISKTVLHGGQQYYLATVGFNIVSAIMILTPSVPLAYGNVMALPNVALQNAMASRVYRRLKIEYLKSLSSSSRRVDSDGKSYSHRVPSRPIEFEWGDSEEAGTRSSRWSRSGSGSGLGRKEGAVVLEMREDVDDERVGGGRDVEEGGWKVNGNGNGNGVKSQTAV</sequence>
<name>A0A8K0UPH5_9AGAR</name>
<feature type="compositionally biased region" description="Basic and acidic residues" evidence="1">
    <location>
        <begin position="333"/>
        <end position="345"/>
    </location>
</feature>
<dbReference type="Proteomes" id="UP000813824">
    <property type="component" value="Unassembled WGS sequence"/>
</dbReference>
<evidence type="ECO:0000313" key="4">
    <source>
        <dbReference type="Proteomes" id="UP000813824"/>
    </source>
</evidence>
<keyword evidence="4" id="KW-1185">Reference proteome</keyword>
<keyword evidence="2" id="KW-0812">Transmembrane</keyword>